<organism evidence="1 2">
    <name type="scientific">Enterobacter huaxiensis</name>
    <dbReference type="NCBI Taxonomy" id="2494702"/>
    <lineage>
        <taxon>Bacteria</taxon>
        <taxon>Pseudomonadati</taxon>
        <taxon>Pseudomonadota</taxon>
        <taxon>Gammaproteobacteria</taxon>
        <taxon>Enterobacterales</taxon>
        <taxon>Enterobacteriaceae</taxon>
        <taxon>Enterobacter</taxon>
    </lineage>
</organism>
<protein>
    <submittedName>
        <fullName evidence="1">Fimbrial protein</fullName>
    </submittedName>
</protein>
<evidence type="ECO:0000313" key="2">
    <source>
        <dbReference type="Proteomes" id="UP000276389"/>
    </source>
</evidence>
<gene>
    <name evidence="1" type="ORF">EJE24_19940</name>
</gene>
<sequence>MFFVTEAQAVEPVREGTVFNSYFFIENDENSEYFITSATLDPRFTGANVWTKHRDRQVTLGYIGYALWYASNHYFDMWFTNSPINQPFTGIRCFSTGNDCPSSGSRSANVIDKDGFYHSLSGNNLLNGNFGTASLSQTAYEYFRTQSVGSKDNLELNFCYTNINYDYASGVRCKDLDSNASWRQLNYELTKVGHLKLKSNPTLSEIYVASDGTASVEIDSDVCRVGVVYNISGVICKMLAYSLEESRVLTSTLDFTLLVDNSALGFIPLAYDVMYSGDGVRWLYYTVDNDYSSVLTPGEGHVNIFLSDSFFEKVLNTGAGNKYSDSVFSFYFSNKNTPESGFYQFSASTKINIVPREYGISIISSDGSGHPHNSGNIGDENPIEFEYKVVTSAARQADSITAQVTGESVELDGVPWCLFSSPNRLIQVPIPAYLSWTSKGGASVVARNSCGEPAVDMTEANWVETAWNASVNDGHFYTTTLKLQFPMDHERSAYTTRGHEWMGTVNASGEVKVTARWIGVEGQ</sequence>
<comment type="caution">
    <text evidence="1">The sequence shown here is derived from an EMBL/GenBank/DDBJ whole genome shotgun (WGS) entry which is preliminary data.</text>
</comment>
<dbReference type="EMBL" id="RWHU01000009">
    <property type="protein sequence ID" value="RSK64518.1"/>
    <property type="molecule type" value="Genomic_DNA"/>
</dbReference>
<dbReference type="Proteomes" id="UP000276389">
    <property type="component" value="Unassembled WGS sequence"/>
</dbReference>
<accession>A0A3R9PR45</accession>
<dbReference type="AlphaFoldDB" id="A0A3R9PR45"/>
<reference evidence="1 2" key="1">
    <citation type="submission" date="2018-12" db="EMBL/GenBank/DDBJ databases">
        <title>The Genome Submission of two Enterobacter spp. strains.</title>
        <authorList>
            <person name="Wu W."/>
            <person name="Wei L."/>
            <person name="Feng Y."/>
            <person name="Zong Z."/>
        </authorList>
    </citation>
    <scope>NUCLEOTIDE SEQUENCE [LARGE SCALE GENOMIC DNA]</scope>
    <source>
        <strain evidence="1 2">WCHEHu045002</strain>
    </source>
</reference>
<proteinExistence type="predicted"/>
<name>A0A3R9PR45_9ENTR</name>
<evidence type="ECO:0000313" key="1">
    <source>
        <dbReference type="EMBL" id="RSK64518.1"/>
    </source>
</evidence>